<comment type="subunit">
    <text evidence="6">Homodimer.</text>
</comment>
<dbReference type="OrthoDB" id="9808768at2"/>
<comment type="domain">
    <text evidence="6">Contains large globular domains required for ATP hydrolysis at each terminus and a third globular domain forming a flexible hinge near the middle of the molecule. These domains are separated by coiled-coil structures.</text>
</comment>
<dbReference type="PIRSF" id="PIRSF005719">
    <property type="entry name" value="SMC"/>
    <property type="match status" value="1"/>
</dbReference>
<dbReference type="SUPFAM" id="SSF75553">
    <property type="entry name" value="Smc hinge domain"/>
    <property type="match status" value="1"/>
</dbReference>
<dbReference type="SUPFAM" id="SSF52540">
    <property type="entry name" value="P-loop containing nucleoside triphosphate hydrolases"/>
    <property type="match status" value="1"/>
</dbReference>
<gene>
    <name evidence="6" type="primary">smc</name>
    <name evidence="8" type="ORF">TPSD3_14590</name>
</gene>
<feature type="coiled-coil region" evidence="6">
    <location>
        <begin position="248"/>
        <end position="476"/>
    </location>
</feature>
<feature type="coiled-coil region" evidence="6">
    <location>
        <begin position="167"/>
        <end position="218"/>
    </location>
</feature>
<dbReference type="GO" id="GO:0003677">
    <property type="term" value="F:DNA binding"/>
    <property type="evidence" value="ECO:0007669"/>
    <property type="project" value="UniProtKB-UniRule"/>
</dbReference>
<organism evidence="8 9">
    <name type="scientific">Thioflexithrix psekupsensis</name>
    <dbReference type="NCBI Taxonomy" id="1570016"/>
    <lineage>
        <taxon>Bacteria</taxon>
        <taxon>Pseudomonadati</taxon>
        <taxon>Pseudomonadota</taxon>
        <taxon>Gammaproteobacteria</taxon>
        <taxon>Thiotrichales</taxon>
        <taxon>Thioflexithrix</taxon>
    </lineage>
</organism>
<dbReference type="InterPro" id="IPR024704">
    <property type="entry name" value="SMC"/>
</dbReference>
<keyword evidence="9" id="KW-1185">Reference proteome</keyword>
<protein>
    <recommendedName>
        <fullName evidence="6">Chromosome partition protein Smc</fullName>
    </recommendedName>
</protein>
<dbReference type="InterPro" id="IPR011890">
    <property type="entry name" value="SMC_prok"/>
</dbReference>
<comment type="caution">
    <text evidence="8">The sequence shown here is derived from an EMBL/GenBank/DDBJ whole genome shotgun (WGS) entry which is preliminary data.</text>
</comment>
<dbReference type="AlphaFoldDB" id="A0A251X5F0"/>
<comment type="function">
    <text evidence="6">Required for chromosome condensation and partitioning.</text>
</comment>
<dbReference type="HAMAP" id="MF_01894">
    <property type="entry name" value="Smc_prok"/>
    <property type="match status" value="1"/>
</dbReference>
<proteinExistence type="inferred from homology"/>
<dbReference type="Proteomes" id="UP000194798">
    <property type="component" value="Unassembled WGS sequence"/>
</dbReference>
<evidence type="ECO:0000313" key="8">
    <source>
        <dbReference type="EMBL" id="OUD12338.1"/>
    </source>
</evidence>
<dbReference type="Pfam" id="PF06470">
    <property type="entry name" value="SMC_hinge"/>
    <property type="match status" value="1"/>
</dbReference>
<keyword evidence="1 6" id="KW-0963">Cytoplasm</keyword>
<name>A0A251X5F0_9GAMM</name>
<comment type="subcellular location">
    <subcellularLocation>
        <location evidence="6">Cytoplasm</location>
    </subcellularLocation>
</comment>
<dbReference type="GO" id="GO:0016887">
    <property type="term" value="F:ATP hydrolysis activity"/>
    <property type="evidence" value="ECO:0007669"/>
    <property type="project" value="InterPro"/>
</dbReference>
<dbReference type="SUPFAM" id="SSF57997">
    <property type="entry name" value="Tropomyosin"/>
    <property type="match status" value="1"/>
</dbReference>
<feature type="coiled-coil region" evidence="6">
    <location>
        <begin position="761"/>
        <end position="921"/>
    </location>
</feature>
<keyword evidence="2 6" id="KW-0547">Nucleotide-binding</keyword>
<dbReference type="InterPro" id="IPR036277">
    <property type="entry name" value="SMC_hinge_sf"/>
</dbReference>
<dbReference type="GO" id="GO:0007062">
    <property type="term" value="P:sister chromatid cohesion"/>
    <property type="evidence" value="ECO:0007669"/>
    <property type="project" value="InterPro"/>
</dbReference>
<dbReference type="RefSeq" id="WP_086489285.1">
    <property type="nucleotide sequence ID" value="NZ_MSLT01000023.1"/>
</dbReference>
<reference evidence="8 9" key="1">
    <citation type="submission" date="2016-12" db="EMBL/GenBank/DDBJ databases">
        <title>Thioflexothrix psekupsii D3 genome sequencing and assembly.</title>
        <authorList>
            <person name="Fomenkov A."/>
            <person name="Vincze T."/>
            <person name="Grabovich M."/>
            <person name="Anton B.P."/>
            <person name="Dubinina G."/>
            <person name="Orlova M."/>
            <person name="Belousova E."/>
            <person name="Roberts R.J."/>
        </authorList>
    </citation>
    <scope>NUCLEOTIDE SEQUENCE [LARGE SCALE GENOMIC DNA]</scope>
    <source>
        <strain evidence="8">D3</strain>
    </source>
</reference>
<dbReference type="NCBIfam" id="TIGR02168">
    <property type="entry name" value="SMC_prok_B"/>
    <property type="match status" value="1"/>
</dbReference>
<evidence type="ECO:0000313" key="9">
    <source>
        <dbReference type="Proteomes" id="UP000194798"/>
    </source>
</evidence>
<dbReference type="PANTHER" id="PTHR43977">
    <property type="entry name" value="STRUCTURAL MAINTENANCE OF CHROMOSOMES PROTEIN 3"/>
    <property type="match status" value="1"/>
</dbReference>
<evidence type="ECO:0000259" key="7">
    <source>
        <dbReference type="SMART" id="SM00968"/>
    </source>
</evidence>
<dbReference type="EMBL" id="MSLT01000023">
    <property type="protein sequence ID" value="OUD12338.1"/>
    <property type="molecule type" value="Genomic_DNA"/>
</dbReference>
<dbReference type="Pfam" id="PF02463">
    <property type="entry name" value="SMC_N"/>
    <property type="match status" value="1"/>
</dbReference>
<dbReference type="GO" id="GO:0005694">
    <property type="term" value="C:chromosome"/>
    <property type="evidence" value="ECO:0007669"/>
    <property type="project" value="InterPro"/>
</dbReference>
<evidence type="ECO:0000256" key="6">
    <source>
        <dbReference type="HAMAP-Rule" id="MF_01894"/>
    </source>
</evidence>
<accession>A0A251X5F0</accession>
<dbReference type="InterPro" id="IPR027417">
    <property type="entry name" value="P-loop_NTPase"/>
</dbReference>
<keyword evidence="3 6" id="KW-0067">ATP-binding</keyword>
<feature type="binding site" evidence="6">
    <location>
        <begin position="32"/>
        <end position="39"/>
    </location>
    <ligand>
        <name>ATP</name>
        <dbReference type="ChEBI" id="CHEBI:30616"/>
    </ligand>
</feature>
<dbReference type="GO" id="GO:0030261">
    <property type="term" value="P:chromosome condensation"/>
    <property type="evidence" value="ECO:0007669"/>
    <property type="project" value="InterPro"/>
</dbReference>
<evidence type="ECO:0000256" key="4">
    <source>
        <dbReference type="ARBA" id="ARBA00023054"/>
    </source>
</evidence>
<dbReference type="GO" id="GO:0006260">
    <property type="term" value="P:DNA replication"/>
    <property type="evidence" value="ECO:0007669"/>
    <property type="project" value="UniProtKB-UniRule"/>
</dbReference>
<dbReference type="CDD" id="cd03278">
    <property type="entry name" value="ABC_SMC_barmotin"/>
    <property type="match status" value="1"/>
</dbReference>
<dbReference type="GO" id="GO:0005524">
    <property type="term" value="F:ATP binding"/>
    <property type="evidence" value="ECO:0007669"/>
    <property type="project" value="UniProtKB-UniRule"/>
</dbReference>
<dbReference type="InterPro" id="IPR010935">
    <property type="entry name" value="SMC_hinge"/>
</dbReference>
<evidence type="ECO:0000256" key="2">
    <source>
        <dbReference type="ARBA" id="ARBA00022741"/>
    </source>
</evidence>
<dbReference type="GO" id="GO:0005737">
    <property type="term" value="C:cytoplasm"/>
    <property type="evidence" value="ECO:0007669"/>
    <property type="project" value="UniProtKB-SubCell"/>
</dbReference>
<sequence length="1210" mass="138632">MRLSKIKLNGFKSFVEPTTLHFPSNRVGVVGPNGCGKSNVIDAVRWVMGEISAKNLRGGAMIDVIFNGSGTRKPADEAAVELIFSHANLPQFPDLSEISVKREINRNAQSTYYLNGIKCRRKDIMDLFLGTGLGPKSYAIIEQGMISRMIEAKPEELRLFLEEAAGIAKYKERRKETEQKMQQTRDNLARLNELQQELQKQLDKLQKQAKEAERFQQLKVTEQRLKAELLAMKWLAQDTIVQEKQHFIQQYAEKLQDDLLALDQLEDEHQQQRERRQQAQQHLEVVQEKYHHLQREISRLEQAIEHGNERHEQLRWDIEQAEETRAKTQQELQQDEEQVDDLIKKIENSSRQLSQYQAAEEQAESVLQQAETAWQIWQQQWDAFNERAQEPTRRAEVQRTHLQHLEQRLEQHRQRLQKVEAERQQIDTAGVQTALAALEAEIGEIQHAQHAAEQALLNYQNEVNVLRENIQTQSAKHHHDNTQVQRLTGLLSSLEALQNAALDRQNSDLSAWLSVNRLDNAPRLTQRLQVATGWERAVELVLGDRLQALCVQTLEEWQNALNTPPQGDLVLLSAQNNPALLPNSATLPLTPLSDKIKSPVELTDVLAGVWTAADLAEAQRYRSQLAAHESIVTAQGIWLGRNWLHSRQVVDPKASILAREREINQLAQQLTQLDQQVLTQTQALEQQRGQLRDNEALRDETQRQVNELQQQLSQIRSQHGGRQARLEHLHAQSQRLHEEKEELLQYIAEEGEELMHTRDTLHLALAEMEQFADERDQLTQQRQQLQEAVLQARQQHQQIKGECHQIDVQLQTFKTEQIRVDQAISRLETRIEELTDQLHDLQHTLRRQVDPLGTLTQELENYQEQHAQLEEQLTQARQTITHLDQHIEEYEIKRRQLSANTLELRNQLEQAKMEAQSSEVRRQTFAEQLAEIRLPLTEETTDLAKNTEPQSPELTTELGEILENISVEPKEQFYTPSAIVLLSQLPEHADEESWQAQIDAVARKLDRIGSVNLAALNEFSEQEARKHYLDTQSADLESALDMLTNAINKIDRETRQRFKATLETVNQNMQLMFPRLFGGGEARLELVGDDLLKAGVTIMARPPGKRNSTIHLLSGGEKALTAIALVFGIFELNPAPFCMLDEVDAPLDDTNVGRFCALVSSMSERLQFIFITHNKITMEIADQLIGVTQQELGVSRPVSVDIATAVDMVA</sequence>
<dbReference type="GO" id="GO:0007059">
    <property type="term" value="P:chromosome segregation"/>
    <property type="evidence" value="ECO:0007669"/>
    <property type="project" value="UniProtKB-UniRule"/>
</dbReference>
<evidence type="ECO:0000256" key="5">
    <source>
        <dbReference type="ARBA" id="ARBA00023125"/>
    </source>
</evidence>
<feature type="domain" description="SMC hinge" evidence="7">
    <location>
        <begin position="518"/>
        <end position="622"/>
    </location>
</feature>
<evidence type="ECO:0000256" key="3">
    <source>
        <dbReference type="ARBA" id="ARBA00022840"/>
    </source>
</evidence>
<keyword evidence="5 6" id="KW-0238">DNA-binding</keyword>
<dbReference type="Gene3D" id="3.40.50.300">
    <property type="entry name" value="P-loop containing nucleotide triphosphate hydrolases"/>
    <property type="match status" value="2"/>
</dbReference>
<comment type="similarity">
    <text evidence="6">Belongs to the SMC family.</text>
</comment>
<dbReference type="Gene3D" id="1.10.287.1490">
    <property type="match status" value="1"/>
</dbReference>
<dbReference type="SMART" id="SM00968">
    <property type="entry name" value="SMC_hinge"/>
    <property type="match status" value="1"/>
</dbReference>
<dbReference type="InterPro" id="IPR003395">
    <property type="entry name" value="RecF/RecN/SMC_N"/>
</dbReference>
<keyword evidence="4 6" id="KW-0175">Coiled coil</keyword>
<feature type="coiled-coil region" evidence="6">
    <location>
        <begin position="656"/>
        <end position="718"/>
    </location>
</feature>
<evidence type="ECO:0000256" key="1">
    <source>
        <dbReference type="ARBA" id="ARBA00022490"/>
    </source>
</evidence>